<evidence type="ECO:0000256" key="5">
    <source>
        <dbReference type="ARBA" id="ARBA00046920"/>
    </source>
</evidence>
<reference evidence="7 8" key="1">
    <citation type="journal article" date="2022" name="Front. Cell. Infect. Microbiol.">
        <title>The Genomes of Two Strains of Taenia crassiceps the Animal Model for the Study of Human Cysticercosis.</title>
        <authorList>
            <person name="Bobes R.J."/>
            <person name="Estrada K."/>
            <person name="Rios-Valencia D.G."/>
            <person name="Calderon-Gallegos A."/>
            <person name="de la Torre P."/>
            <person name="Carrero J.C."/>
            <person name="Sanchez-Flores A."/>
            <person name="Laclette J.P."/>
        </authorList>
    </citation>
    <scope>NUCLEOTIDE SEQUENCE [LARGE SCALE GENOMIC DNA]</scope>
    <source>
        <strain evidence="7">WFUcys</strain>
    </source>
</reference>
<dbReference type="PANTHER" id="PTHR12161:SF5">
    <property type="entry name" value="IST1 HOMOLOG"/>
    <property type="match status" value="1"/>
</dbReference>
<dbReference type="PANTHER" id="PTHR12161">
    <property type="entry name" value="IST1 FAMILY MEMBER"/>
    <property type="match status" value="1"/>
</dbReference>
<comment type="subunit">
    <text evidence="5">Interacts with CHMP1A, CHMP1B, VPS4A and VTA1. Interacts with SPAST, STAMBP, and USP8. May interact with VPS37B. May associate with the ESCRT-I complex. Interacts with MITD1, in competition with VSP4. Interacts with SPART (via MIT domain); leading to the recruitment of SPART to midbodies. Interacts with SPAST.</text>
</comment>
<dbReference type="Pfam" id="PF03398">
    <property type="entry name" value="Ist1"/>
    <property type="match status" value="1"/>
</dbReference>
<comment type="function">
    <text evidence="4">ESCRT-III-like protein involved in cytokinesis, nuclear envelope reassembly and endosomal tubulation. Is required for efficient abscission during cytokinesis. Involved in recruiting VPS4A and/or VPS4B to the midbody of dividing cells. During late anaphase, involved in nuclear envelope reassembly and mitotic spindle disassembly together with the ESCRT-III complex: IST1 acts by mediating the recruitment of SPAST to the nuclear membrane, leading to microtubule severing. Recruited to the reforming nuclear envelope (NE) during anaphase by LEMD2. Regulates early endosomal tubulation together with the ESCRT-III complex by mediating the recruitment of SPAST.</text>
</comment>
<keyword evidence="8" id="KW-1185">Reference proteome</keyword>
<name>A0ABR4Q9V5_9CEST</name>
<organism evidence="7 8">
    <name type="scientific">Taenia crassiceps</name>
    <dbReference type="NCBI Taxonomy" id="6207"/>
    <lineage>
        <taxon>Eukaryota</taxon>
        <taxon>Metazoa</taxon>
        <taxon>Spiralia</taxon>
        <taxon>Lophotrochozoa</taxon>
        <taxon>Platyhelminthes</taxon>
        <taxon>Cestoda</taxon>
        <taxon>Eucestoda</taxon>
        <taxon>Cyclophyllidea</taxon>
        <taxon>Taeniidae</taxon>
        <taxon>Taenia</taxon>
    </lineage>
</organism>
<accession>A0ABR4Q9V5</accession>
<gene>
    <name evidence="7" type="ORF">TcWFU_007606</name>
</gene>
<proteinExistence type="inferred from homology"/>
<protein>
    <recommendedName>
        <fullName evidence="2">IST1 homolog</fullName>
    </recommendedName>
    <alternativeName>
        <fullName evidence="3">Charged multivesicular body protein 8</fullName>
    </alternativeName>
</protein>
<evidence type="ECO:0000256" key="6">
    <source>
        <dbReference type="SAM" id="MobiDB-lite"/>
    </source>
</evidence>
<dbReference type="Proteomes" id="UP001651158">
    <property type="component" value="Unassembled WGS sequence"/>
</dbReference>
<evidence type="ECO:0000313" key="8">
    <source>
        <dbReference type="Proteomes" id="UP001651158"/>
    </source>
</evidence>
<feature type="region of interest" description="Disordered" evidence="6">
    <location>
        <begin position="166"/>
        <end position="259"/>
    </location>
</feature>
<dbReference type="InterPro" id="IPR042277">
    <property type="entry name" value="IST1-like"/>
</dbReference>
<dbReference type="InterPro" id="IPR005061">
    <property type="entry name" value="Ist1"/>
</dbReference>
<evidence type="ECO:0000256" key="3">
    <source>
        <dbReference type="ARBA" id="ARBA00032374"/>
    </source>
</evidence>
<comment type="caution">
    <text evidence="7">The sequence shown here is derived from an EMBL/GenBank/DDBJ whole genome shotgun (WGS) entry which is preliminary data.</text>
</comment>
<evidence type="ECO:0000256" key="4">
    <source>
        <dbReference type="ARBA" id="ARBA00046124"/>
    </source>
</evidence>
<evidence type="ECO:0000313" key="7">
    <source>
        <dbReference type="EMBL" id="KAL5106337.1"/>
    </source>
</evidence>
<comment type="similarity">
    <text evidence="1">Belongs to the IST1 family.</text>
</comment>
<sequence length="259" mass="29136">MFAPKFDPNKLKTNLRICSVRLKNLYQKKNELNIRARRELAEYLKSKKIDRARIRVEQIVREDYLECDPGLKEAIATIIWVAPRLSYDCQELEVLKTQFAIKLCISSMSRRLQLICVRPTCYEVEFTPDMNLLNNSQLIDLGDPPELPSYDLMSFDNPKSSIGAAGGGVPYPANNGSKEDLNNALPSLPPDNGPKLTDLPSPESPPPYSHSDILSDKKSNSDDRKDKNDKGGGFTSQPANDDDDFDALSARFNNLRKDD</sequence>
<feature type="compositionally biased region" description="Basic and acidic residues" evidence="6">
    <location>
        <begin position="213"/>
        <end position="230"/>
    </location>
</feature>
<dbReference type="EMBL" id="JAKROA010000006">
    <property type="protein sequence ID" value="KAL5106337.1"/>
    <property type="molecule type" value="Genomic_DNA"/>
</dbReference>
<evidence type="ECO:0000256" key="1">
    <source>
        <dbReference type="ARBA" id="ARBA00005536"/>
    </source>
</evidence>
<evidence type="ECO:0000256" key="2">
    <source>
        <dbReference type="ARBA" id="ARBA00014513"/>
    </source>
</evidence>
<dbReference type="Gene3D" id="1.20.1260.60">
    <property type="entry name" value="Vacuolar protein sorting-associated protein Ist1"/>
    <property type="match status" value="2"/>
</dbReference>